<comment type="subcellular location">
    <subcellularLocation>
        <location evidence="11">Cytoplasm</location>
    </subcellularLocation>
</comment>
<feature type="binding site" evidence="11">
    <location>
        <position position="156"/>
    </location>
    <ligand>
        <name>Zn(2+)</name>
        <dbReference type="ChEBI" id="CHEBI:29105"/>
        <label>1</label>
    </ligand>
</feature>
<evidence type="ECO:0000256" key="1">
    <source>
        <dbReference type="ARBA" id="ARBA00022705"/>
    </source>
</evidence>
<feature type="binding site" evidence="11">
    <location>
        <position position="173"/>
    </location>
    <ligand>
        <name>Zn(2+)</name>
        <dbReference type="ChEBI" id="CHEBI:29105"/>
        <label>2</label>
    </ligand>
</feature>
<feature type="binding site" evidence="11">
    <location>
        <position position="159"/>
    </location>
    <ligand>
        <name>Zn(2+)</name>
        <dbReference type="ChEBI" id="CHEBI:29105"/>
        <label>1</label>
    </ligand>
</feature>
<feature type="binding site" evidence="11">
    <location>
        <position position="195"/>
    </location>
    <ligand>
        <name>Zn(2+)</name>
        <dbReference type="ChEBI" id="CHEBI:29105"/>
        <label>2</label>
    </ligand>
</feature>
<dbReference type="GO" id="GO:0005524">
    <property type="term" value="F:ATP binding"/>
    <property type="evidence" value="ECO:0007669"/>
    <property type="project" value="InterPro"/>
</dbReference>
<dbReference type="FunFam" id="2.10.230.10:FF:000002">
    <property type="entry name" value="Molecular chaperone DnaJ"/>
    <property type="match status" value="1"/>
</dbReference>
<gene>
    <name evidence="11 15" type="primary">dnaJ</name>
    <name evidence="15" type="ORF">K7J14_04455</name>
</gene>
<dbReference type="PANTHER" id="PTHR43096">
    <property type="entry name" value="DNAJ HOMOLOG 1, MITOCHONDRIAL-RELATED"/>
    <property type="match status" value="1"/>
</dbReference>
<dbReference type="Pfam" id="PF01556">
    <property type="entry name" value="DnaJ_C"/>
    <property type="match status" value="1"/>
</dbReference>
<dbReference type="GO" id="GO:0006260">
    <property type="term" value="P:DNA replication"/>
    <property type="evidence" value="ECO:0007669"/>
    <property type="project" value="UniProtKB-KW"/>
</dbReference>
<comment type="function">
    <text evidence="8 11">Participates actively in the response to hyperosmotic and heat shock by preventing the aggregation of stress-denatured proteins and by disaggregating proteins, also in an autonomous, DnaK-independent fashion. Unfolded proteins bind initially to DnaJ; upon interaction with the DnaJ-bound protein, DnaK hydrolyzes its bound ATP, resulting in the formation of a stable complex. GrpE releases ADP from DnaK; ATP binding to DnaK triggers the release of the substrate protein, thus completing the reaction cycle. Several rounds of ATP-dependent interactions between DnaJ, DnaK and GrpE are required for fully efficient folding. Also involved, together with DnaK and GrpE, in the DNA replication of plasmids through activation of initiation proteins.</text>
</comment>
<comment type="subunit">
    <text evidence="11">Homodimer.</text>
</comment>
<dbReference type="InterPro" id="IPR012724">
    <property type="entry name" value="DnaJ"/>
</dbReference>
<dbReference type="FunFam" id="2.60.260.20:FF:000005">
    <property type="entry name" value="Chaperone protein dnaJ 1, mitochondrial"/>
    <property type="match status" value="1"/>
</dbReference>
<keyword evidence="7 11" id="KW-0143">Chaperone</keyword>
<dbReference type="PANTHER" id="PTHR43096:SF10">
    <property type="entry name" value="CHAPERONE PROTEIN DNAJ A6, CHLOROPLASTIC"/>
    <property type="match status" value="1"/>
</dbReference>
<dbReference type="GO" id="GO:0009408">
    <property type="term" value="P:response to heat"/>
    <property type="evidence" value="ECO:0007669"/>
    <property type="project" value="InterPro"/>
</dbReference>
<dbReference type="Proteomes" id="UP001198163">
    <property type="component" value="Unassembled WGS sequence"/>
</dbReference>
<dbReference type="SMART" id="SM00271">
    <property type="entry name" value="DnaJ"/>
    <property type="match status" value="1"/>
</dbReference>
<dbReference type="PROSITE" id="PS51188">
    <property type="entry name" value="ZF_CR"/>
    <property type="match status" value="1"/>
</dbReference>
<feature type="binding site" evidence="11">
    <location>
        <position position="209"/>
    </location>
    <ligand>
        <name>Zn(2+)</name>
        <dbReference type="ChEBI" id="CHEBI:29105"/>
        <label>1</label>
    </ligand>
</feature>
<dbReference type="EMBL" id="JAINWA010000001">
    <property type="protein sequence ID" value="MCD1653948.1"/>
    <property type="molecule type" value="Genomic_DNA"/>
</dbReference>
<comment type="domain">
    <text evidence="11">The J domain is necessary and sufficient to stimulate DnaK ATPase activity. Zinc center 1 plays an important role in the autonomous, DnaK-independent chaperone activity of DnaJ. Zinc center 2 is essential for interaction with DnaK and for DnaJ activity.</text>
</comment>
<dbReference type="PROSITE" id="PS50076">
    <property type="entry name" value="DNAJ_2"/>
    <property type="match status" value="1"/>
</dbReference>
<dbReference type="InterPro" id="IPR001305">
    <property type="entry name" value="HSP_DnaJ_Cys-rich_dom"/>
</dbReference>
<evidence type="ECO:0000256" key="11">
    <source>
        <dbReference type="HAMAP-Rule" id="MF_01152"/>
    </source>
</evidence>
<evidence type="ECO:0000256" key="6">
    <source>
        <dbReference type="ARBA" id="ARBA00023016"/>
    </source>
</evidence>
<feature type="domain" description="J" evidence="13">
    <location>
        <begin position="5"/>
        <end position="70"/>
    </location>
</feature>
<dbReference type="HAMAP" id="MF_01152">
    <property type="entry name" value="DnaJ"/>
    <property type="match status" value="1"/>
</dbReference>
<keyword evidence="2 11" id="KW-0479">Metal-binding</keyword>
<accession>A0AAE3EHY0</accession>
<evidence type="ECO:0000256" key="5">
    <source>
        <dbReference type="ARBA" id="ARBA00022833"/>
    </source>
</evidence>
<feature type="repeat" description="CXXCXGXG motif" evidence="11">
    <location>
        <begin position="173"/>
        <end position="180"/>
    </location>
</feature>
<feature type="repeat" description="CXXCXGXG motif" evidence="11">
    <location>
        <begin position="195"/>
        <end position="202"/>
    </location>
</feature>
<evidence type="ECO:0000256" key="8">
    <source>
        <dbReference type="ARBA" id="ARBA00053423"/>
    </source>
</evidence>
<dbReference type="Pfam" id="PF00226">
    <property type="entry name" value="DnaJ"/>
    <property type="match status" value="1"/>
</dbReference>
<dbReference type="Gene3D" id="2.60.260.20">
    <property type="entry name" value="Urease metallochaperone UreE, N-terminal domain"/>
    <property type="match status" value="2"/>
</dbReference>
<comment type="caution">
    <text evidence="15">The sequence shown here is derived from an EMBL/GenBank/DDBJ whole genome shotgun (WGS) entry which is preliminary data.</text>
</comment>
<dbReference type="AlphaFoldDB" id="A0AAE3EHY0"/>
<evidence type="ECO:0000256" key="7">
    <source>
        <dbReference type="ARBA" id="ARBA00023186"/>
    </source>
</evidence>
<keyword evidence="4 11" id="KW-0863">Zinc-finger</keyword>
<keyword evidence="11" id="KW-0963">Cytoplasm</keyword>
<evidence type="ECO:0000259" key="13">
    <source>
        <dbReference type="PROSITE" id="PS50076"/>
    </source>
</evidence>
<feature type="binding site" evidence="11">
    <location>
        <position position="176"/>
    </location>
    <ligand>
        <name>Zn(2+)</name>
        <dbReference type="ChEBI" id="CHEBI:29105"/>
        <label>2</label>
    </ligand>
</feature>
<feature type="repeat" description="CXXCXGXG motif" evidence="11">
    <location>
        <begin position="209"/>
        <end position="216"/>
    </location>
</feature>
<sequence>MAKRDYYEVLGVQKGASKDEIKKGYRKLAIQYHPDKNPGDKTAEDKFKEATEAYEVLSDDQKRQIYDQYGHAGLEGMGAGGPGGFDPNAFQGFEDIFGDFSGIFENLFGGGGGGRRRSGGQSSNQGASLRYDLQISFKDAVYGTKAEVQYSRSESCAACKGTGAAGGSGRKMCSTCQGAGQVRRSSGFFSIASPCPSCNGEGTIIENPCRECSGSGTQKKRQKILVTIPAGVEDGKRINIPRQGDAGPNGGPYGDLFVFIRIKPHPYFERNESDLYCAVPISITQAALGAEVTIAALDDKQLKLKIPAGTQNGKLLRIKEEGVPVQGGRKGDLYIKIIVQVPTKLSSKAKALLAEVSSLEGENSNPTPIALSELRS</sequence>
<dbReference type="GO" id="GO:0008270">
    <property type="term" value="F:zinc ion binding"/>
    <property type="evidence" value="ECO:0007669"/>
    <property type="project" value="UniProtKB-UniRule"/>
</dbReference>
<dbReference type="GO" id="GO:0031072">
    <property type="term" value="F:heat shock protein binding"/>
    <property type="evidence" value="ECO:0007669"/>
    <property type="project" value="InterPro"/>
</dbReference>
<keyword evidence="5 11" id="KW-0862">Zinc</keyword>
<dbReference type="InterPro" id="IPR002939">
    <property type="entry name" value="DnaJ_C"/>
</dbReference>
<dbReference type="SUPFAM" id="SSF57938">
    <property type="entry name" value="DnaJ/Hsp40 cysteine-rich domain"/>
    <property type="match status" value="1"/>
</dbReference>
<dbReference type="InterPro" id="IPR036869">
    <property type="entry name" value="J_dom_sf"/>
</dbReference>
<feature type="binding site" evidence="11">
    <location>
        <position position="198"/>
    </location>
    <ligand>
        <name>Zn(2+)</name>
        <dbReference type="ChEBI" id="CHEBI:29105"/>
        <label>2</label>
    </ligand>
</feature>
<feature type="zinc finger region" description="CR-type" evidence="12">
    <location>
        <begin position="143"/>
        <end position="221"/>
    </location>
</feature>
<evidence type="ECO:0000256" key="12">
    <source>
        <dbReference type="PROSITE-ProRule" id="PRU00546"/>
    </source>
</evidence>
<dbReference type="InterPro" id="IPR001623">
    <property type="entry name" value="DnaJ_domain"/>
</dbReference>
<dbReference type="CDD" id="cd10719">
    <property type="entry name" value="DnaJ_zf"/>
    <property type="match status" value="1"/>
</dbReference>
<dbReference type="NCBIfam" id="NF008035">
    <property type="entry name" value="PRK10767.1"/>
    <property type="match status" value="1"/>
</dbReference>
<feature type="domain" description="CR-type" evidence="14">
    <location>
        <begin position="143"/>
        <end position="221"/>
    </location>
</feature>
<evidence type="ECO:0000259" key="14">
    <source>
        <dbReference type="PROSITE" id="PS51188"/>
    </source>
</evidence>
<dbReference type="InterPro" id="IPR018253">
    <property type="entry name" value="DnaJ_domain_CS"/>
</dbReference>
<protein>
    <recommendedName>
        <fullName evidence="10 11">Chaperone protein DnaJ</fullName>
    </recommendedName>
</protein>
<dbReference type="GO" id="GO:0005737">
    <property type="term" value="C:cytoplasm"/>
    <property type="evidence" value="ECO:0007669"/>
    <property type="project" value="UniProtKB-SubCell"/>
</dbReference>
<keyword evidence="6 11" id="KW-0346">Stress response</keyword>
<evidence type="ECO:0000313" key="16">
    <source>
        <dbReference type="Proteomes" id="UP001198163"/>
    </source>
</evidence>
<evidence type="ECO:0000256" key="9">
    <source>
        <dbReference type="ARBA" id="ARBA00061004"/>
    </source>
</evidence>
<dbReference type="Gene3D" id="1.10.287.110">
    <property type="entry name" value="DnaJ domain"/>
    <property type="match status" value="1"/>
</dbReference>
<reference evidence="15" key="1">
    <citation type="submission" date="2021-08" db="EMBL/GenBank/DDBJ databases">
        <title>Comparative analyses of Brucepasteria parasyntrophica and Teretinema zuelzerae.</title>
        <authorList>
            <person name="Song Y."/>
            <person name="Brune A."/>
        </authorList>
    </citation>
    <scope>NUCLEOTIDE SEQUENCE</scope>
    <source>
        <strain evidence="15">DSM 1903</strain>
    </source>
</reference>
<keyword evidence="15" id="KW-0560">Oxidoreductase</keyword>
<dbReference type="CDD" id="cd10747">
    <property type="entry name" value="DnaJ_C"/>
    <property type="match status" value="1"/>
</dbReference>
<dbReference type="PROSITE" id="PS00636">
    <property type="entry name" value="DNAJ_1"/>
    <property type="match status" value="1"/>
</dbReference>
<keyword evidence="1 11" id="KW-0235">DNA replication</keyword>
<feature type="binding site" evidence="11">
    <location>
        <position position="212"/>
    </location>
    <ligand>
        <name>Zn(2+)</name>
        <dbReference type="ChEBI" id="CHEBI:29105"/>
        <label>1</label>
    </ligand>
</feature>
<evidence type="ECO:0000313" key="15">
    <source>
        <dbReference type="EMBL" id="MCD1653948.1"/>
    </source>
</evidence>
<keyword evidence="3 11" id="KW-0677">Repeat</keyword>
<evidence type="ECO:0000256" key="10">
    <source>
        <dbReference type="ARBA" id="ARBA00067609"/>
    </source>
</evidence>
<dbReference type="SUPFAM" id="SSF46565">
    <property type="entry name" value="Chaperone J-domain"/>
    <property type="match status" value="1"/>
</dbReference>
<dbReference type="RefSeq" id="WP_230753605.1">
    <property type="nucleotide sequence ID" value="NZ_JAINWA010000001.1"/>
</dbReference>
<evidence type="ECO:0000256" key="4">
    <source>
        <dbReference type="ARBA" id="ARBA00022771"/>
    </source>
</evidence>
<dbReference type="GO" id="GO:0042026">
    <property type="term" value="P:protein refolding"/>
    <property type="evidence" value="ECO:0007669"/>
    <property type="project" value="TreeGrafter"/>
</dbReference>
<dbReference type="GO" id="GO:0016491">
    <property type="term" value="F:oxidoreductase activity"/>
    <property type="evidence" value="ECO:0007669"/>
    <property type="project" value="UniProtKB-KW"/>
</dbReference>
<organism evidence="15 16">
    <name type="scientific">Teretinema zuelzerae</name>
    <dbReference type="NCBI Taxonomy" id="156"/>
    <lineage>
        <taxon>Bacteria</taxon>
        <taxon>Pseudomonadati</taxon>
        <taxon>Spirochaetota</taxon>
        <taxon>Spirochaetia</taxon>
        <taxon>Spirochaetales</taxon>
        <taxon>Treponemataceae</taxon>
        <taxon>Teretinema</taxon>
    </lineage>
</organism>
<dbReference type="InterPro" id="IPR008971">
    <property type="entry name" value="HSP40/DnaJ_pept-bd"/>
</dbReference>
<proteinExistence type="inferred from homology"/>
<dbReference type="Gene3D" id="2.10.230.10">
    <property type="entry name" value="Heat shock protein DnaJ, cysteine-rich domain"/>
    <property type="match status" value="1"/>
</dbReference>
<keyword evidence="16" id="KW-1185">Reference proteome</keyword>
<comment type="similarity">
    <text evidence="9 11">Belongs to the DnaJ family.</text>
</comment>
<dbReference type="Pfam" id="PF00684">
    <property type="entry name" value="DnaJ_CXXCXGXG"/>
    <property type="match status" value="1"/>
</dbReference>
<dbReference type="InterPro" id="IPR036410">
    <property type="entry name" value="HSP_DnaJ_Cys-rich_dom_sf"/>
</dbReference>
<name>A0AAE3EHY0_9SPIR</name>
<evidence type="ECO:0000256" key="2">
    <source>
        <dbReference type="ARBA" id="ARBA00022723"/>
    </source>
</evidence>
<dbReference type="CDD" id="cd06257">
    <property type="entry name" value="DnaJ"/>
    <property type="match status" value="1"/>
</dbReference>
<dbReference type="FunFam" id="1.10.287.110:FF:000034">
    <property type="entry name" value="Chaperone protein DnaJ"/>
    <property type="match status" value="1"/>
</dbReference>
<dbReference type="GO" id="GO:0051082">
    <property type="term" value="F:unfolded protein binding"/>
    <property type="evidence" value="ECO:0007669"/>
    <property type="project" value="UniProtKB-UniRule"/>
</dbReference>
<dbReference type="SUPFAM" id="SSF49493">
    <property type="entry name" value="HSP40/DnaJ peptide-binding domain"/>
    <property type="match status" value="2"/>
</dbReference>
<comment type="cofactor">
    <cofactor evidence="11">
        <name>Zn(2+)</name>
        <dbReference type="ChEBI" id="CHEBI:29105"/>
    </cofactor>
    <text evidence="11">Binds 2 Zn(2+) ions per monomer.</text>
</comment>
<dbReference type="PRINTS" id="PR00625">
    <property type="entry name" value="JDOMAIN"/>
</dbReference>
<dbReference type="NCBIfam" id="TIGR02349">
    <property type="entry name" value="DnaJ_bact"/>
    <property type="match status" value="1"/>
</dbReference>
<feature type="repeat" description="CXXCXGXG motif" evidence="11">
    <location>
        <begin position="156"/>
        <end position="163"/>
    </location>
</feature>
<evidence type="ECO:0000256" key="3">
    <source>
        <dbReference type="ARBA" id="ARBA00022737"/>
    </source>
</evidence>